<dbReference type="Proteomes" id="UP001500767">
    <property type="component" value="Unassembled WGS sequence"/>
</dbReference>
<reference evidence="4" key="1">
    <citation type="journal article" date="2019" name="Int. J. Syst. Evol. Microbiol.">
        <title>The Global Catalogue of Microorganisms (GCM) 10K type strain sequencing project: providing services to taxonomists for standard genome sequencing and annotation.</title>
        <authorList>
            <consortium name="The Broad Institute Genomics Platform"/>
            <consortium name="The Broad Institute Genome Sequencing Center for Infectious Disease"/>
            <person name="Wu L."/>
            <person name="Ma J."/>
        </authorList>
    </citation>
    <scope>NUCLEOTIDE SEQUENCE [LARGE SCALE GENOMIC DNA]</scope>
    <source>
        <strain evidence="4">JCM 16540</strain>
    </source>
</reference>
<feature type="signal peptide" evidence="1">
    <location>
        <begin position="1"/>
        <end position="30"/>
    </location>
</feature>
<feature type="domain" description="SH3b" evidence="2">
    <location>
        <begin position="103"/>
        <end position="165"/>
    </location>
</feature>
<gene>
    <name evidence="3" type="ORF">GCM10022197_18570</name>
</gene>
<dbReference type="PROSITE" id="PS51781">
    <property type="entry name" value="SH3B"/>
    <property type="match status" value="3"/>
</dbReference>
<keyword evidence="1" id="KW-0732">Signal</keyword>
<organism evidence="3 4">
    <name type="scientific">Microlunatus spumicola</name>
    <dbReference type="NCBI Taxonomy" id="81499"/>
    <lineage>
        <taxon>Bacteria</taxon>
        <taxon>Bacillati</taxon>
        <taxon>Actinomycetota</taxon>
        <taxon>Actinomycetes</taxon>
        <taxon>Propionibacteriales</taxon>
        <taxon>Propionibacteriaceae</taxon>
        <taxon>Microlunatus</taxon>
    </lineage>
</organism>
<evidence type="ECO:0000259" key="2">
    <source>
        <dbReference type="PROSITE" id="PS51781"/>
    </source>
</evidence>
<evidence type="ECO:0000256" key="1">
    <source>
        <dbReference type="SAM" id="SignalP"/>
    </source>
</evidence>
<proteinExistence type="predicted"/>
<keyword evidence="4" id="KW-1185">Reference proteome</keyword>
<dbReference type="Gene3D" id="2.30.30.40">
    <property type="entry name" value="SH3 Domains"/>
    <property type="match status" value="4"/>
</dbReference>
<dbReference type="RefSeq" id="WP_204910924.1">
    <property type="nucleotide sequence ID" value="NZ_BAAAYR010000002.1"/>
</dbReference>
<feature type="chain" id="PRO_5046650341" description="SH3b domain-containing protein" evidence="1">
    <location>
        <begin position="31"/>
        <end position="443"/>
    </location>
</feature>
<dbReference type="InterPro" id="IPR058593">
    <property type="entry name" value="ARB_07466-like_C"/>
</dbReference>
<feature type="domain" description="SH3b" evidence="2">
    <location>
        <begin position="29"/>
        <end position="92"/>
    </location>
</feature>
<dbReference type="InterPro" id="IPR052354">
    <property type="entry name" value="Cell_Wall_Dynamics_Protein"/>
</dbReference>
<protein>
    <recommendedName>
        <fullName evidence="2">SH3b domain-containing protein</fullName>
    </recommendedName>
</protein>
<dbReference type="Pfam" id="PF26571">
    <property type="entry name" value="VldE"/>
    <property type="match status" value="1"/>
</dbReference>
<evidence type="ECO:0000313" key="3">
    <source>
        <dbReference type="EMBL" id="GAA3563307.1"/>
    </source>
</evidence>
<dbReference type="InterPro" id="IPR003646">
    <property type="entry name" value="SH3-like_bac-type"/>
</dbReference>
<evidence type="ECO:0000313" key="4">
    <source>
        <dbReference type="Proteomes" id="UP001500767"/>
    </source>
</evidence>
<dbReference type="SMART" id="SM00287">
    <property type="entry name" value="SH3b"/>
    <property type="match status" value="4"/>
</dbReference>
<dbReference type="Pfam" id="PF08239">
    <property type="entry name" value="SH3_3"/>
    <property type="match status" value="2"/>
</dbReference>
<name>A0ABP6XB28_9ACTN</name>
<sequence length="443" mass="47397">MRSTLIRAVLVAVLSITTTLGLMGSMTATASTPVTATTELNVRAKPSTSAKIVGSLHRGQTVKAKSDTNGWTKITYKGKTAYVSSRYVTKGEEMPAGDDVDKGATATTTTQVNLREGPGLTEDVITVLDEGTKVTKTGKTSKGWTEVEVGSEQGWVSTQYLTKATSGLPEVTGTRKATRDLNVRETSEEDGALVGLVREGDKVSITGTTKNARAQVVFEGKVGWVLAKYLSNGDTDEPTAPPLPAVTGTRYATADLTIRTTSGSDFEDLGDIPEGTKLSITGVTENKRAQIIWDGAVRWVTAQYLSKTKPSSGGGGSTAGSTKGLKPNGVKVLEAVRKNWPQIKTIGTVRPDALPDHPSGRALDLMIPNYKSAAGKKLGHDLSRWLQKRHTELGINYIIWDQHIWNVQRDGQGWRSMAGRGSDSANHKNHVHVTVLAKGYAPI</sequence>
<dbReference type="PANTHER" id="PTHR34408:SF2">
    <property type="entry name" value="CELL WALL-BINDING PROTEIN YWSB"/>
    <property type="match status" value="1"/>
</dbReference>
<dbReference type="EMBL" id="BAAAYR010000002">
    <property type="protein sequence ID" value="GAA3563307.1"/>
    <property type="molecule type" value="Genomic_DNA"/>
</dbReference>
<comment type="caution">
    <text evidence="3">The sequence shown here is derived from an EMBL/GenBank/DDBJ whole genome shotgun (WGS) entry which is preliminary data.</text>
</comment>
<accession>A0ABP6XB28</accession>
<dbReference type="PANTHER" id="PTHR34408">
    <property type="entry name" value="FAMILY PROTEIN, PUTATIVE-RELATED"/>
    <property type="match status" value="1"/>
</dbReference>
<feature type="domain" description="SH3b" evidence="2">
    <location>
        <begin position="170"/>
        <end position="234"/>
    </location>
</feature>